<organism evidence="4 5">
    <name type="scientific">Sorangium cellulosum</name>
    <name type="common">Polyangium cellulosum</name>
    <dbReference type="NCBI Taxonomy" id="56"/>
    <lineage>
        <taxon>Bacteria</taxon>
        <taxon>Pseudomonadati</taxon>
        <taxon>Myxococcota</taxon>
        <taxon>Polyangia</taxon>
        <taxon>Polyangiales</taxon>
        <taxon>Polyangiaceae</taxon>
        <taxon>Sorangium</taxon>
    </lineage>
</organism>
<evidence type="ECO:0000259" key="3">
    <source>
        <dbReference type="Pfam" id="PF25023"/>
    </source>
</evidence>
<evidence type="ECO:0000313" key="4">
    <source>
        <dbReference type="EMBL" id="AUX48095.1"/>
    </source>
</evidence>
<feature type="domain" description="Teneurin-like YD-shell" evidence="3">
    <location>
        <begin position="215"/>
        <end position="324"/>
    </location>
</feature>
<name>A0A2L0F938_SORCE</name>
<proteinExistence type="predicted"/>
<dbReference type="PANTHER" id="PTHR32305:SF15">
    <property type="entry name" value="PROTEIN RHSA-RELATED"/>
    <property type="match status" value="1"/>
</dbReference>
<dbReference type="PANTHER" id="PTHR32305">
    <property type="match status" value="1"/>
</dbReference>
<dbReference type="Gene3D" id="2.180.10.10">
    <property type="entry name" value="RHS repeat-associated core"/>
    <property type="match status" value="1"/>
</dbReference>
<evidence type="ECO:0000256" key="2">
    <source>
        <dbReference type="SAM" id="MobiDB-lite"/>
    </source>
</evidence>
<dbReference type="NCBIfam" id="TIGR03696">
    <property type="entry name" value="Rhs_assc_core"/>
    <property type="match status" value="1"/>
</dbReference>
<protein>
    <recommendedName>
        <fullName evidence="3">Teneurin-like YD-shell domain-containing protein</fullName>
    </recommendedName>
</protein>
<accession>A0A2L0F938</accession>
<feature type="region of interest" description="Disordered" evidence="2">
    <location>
        <begin position="459"/>
        <end position="494"/>
    </location>
</feature>
<reference evidence="4 5" key="1">
    <citation type="submission" date="2015-09" db="EMBL/GenBank/DDBJ databases">
        <title>Sorangium comparison.</title>
        <authorList>
            <person name="Zaburannyi N."/>
            <person name="Bunk B."/>
            <person name="Overmann J."/>
            <person name="Mueller R."/>
        </authorList>
    </citation>
    <scope>NUCLEOTIDE SEQUENCE [LARGE SCALE GENOMIC DNA]</scope>
    <source>
        <strain evidence="4 5">So ce26</strain>
    </source>
</reference>
<dbReference type="InterPro" id="IPR056823">
    <property type="entry name" value="TEN-like_YD-shell"/>
</dbReference>
<sequence length="573" mass="61880">MRYGYDHGGLVSPAVGENQRASPQHPDEPRRTEYLRHIGYDEFGQRVRVVAGNGVERYVPDGARGWKQQEPIRERTYRNEYRYTGPRPHAATEVDEVVVGESSPRLRELLYDASGNQVEWKYRTNPQRRLEWDDDGRLVSVQENRQELSRALYDGAGERRVHRHGVAGEEETAYVDQHLVLRNGEYPTKHIFADDTRVASKIDADFFREPPVLYYHPDQLGSTQYITDEDQALSQHAEYLPSGELWADQTDGSVQNRQPYLFNGKELDLSTGLYHYGARSYEPRLGVWVSPDPVLTEYMVGRINGGVYRPINLGLYTYTWNNPVVMSDPTGRWPTAEDIEAGLARAGDTIAGFSYGFVLGVTPIAGNLVGFLPPPKNTDSFQIGMGAGQVAGGLVQMTAGEAVAGASARGGAAATLGSGGAAAPIAVPATVAGVGVGVVLVESGRAAVMQGAMTMQMAATGGDSSGEKELSGDAGGAPKPSDGWGNIGSHGPVPVDDALEAGTTWLGEGYKEIGPKGSGVFRSADGLRQFRMTAGDLDASGHGAKTGLGTRVHFEHLDGAGRIIENLHMPIKQ</sequence>
<dbReference type="InterPro" id="IPR022385">
    <property type="entry name" value="Rhs_assc_core"/>
</dbReference>
<keyword evidence="1" id="KW-0677">Repeat</keyword>
<dbReference type="InterPro" id="IPR050708">
    <property type="entry name" value="T6SS_VgrG/RHS"/>
</dbReference>
<gene>
    <name evidence="4" type="ORF">SOCE26_096250</name>
</gene>
<dbReference type="Pfam" id="PF25023">
    <property type="entry name" value="TEN_YD-shell"/>
    <property type="match status" value="1"/>
</dbReference>
<dbReference type="EMBL" id="CP012673">
    <property type="protein sequence ID" value="AUX48095.1"/>
    <property type="molecule type" value="Genomic_DNA"/>
</dbReference>
<evidence type="ECO:0000313" key="5">
    <source>
        <dbReference type="Proteomes" id="UP000238348"/>
    </source>
</evidence>
<evidence type="ECO:0000256" key="1">
    <source>
        <dbReference type="ARBA" id="ARBA00022737"/>
    </source>
</evidence>
<dbReference type="Proteomes" id="UP000238348">
    <property type="component" value="Chromosome"/>
</dbReference>
<dbReference type="AlphaFoldDB" id="A0A2L0F938"/>
<feature type="region of interest" description="Disordered" evidence="2">
    <location>
        <begin position="1"/>
        <end position="31"/>
    </location>
</feature>